<dbReference type="SUPFAM" id="SSF55048">
    <property type="entry name" value="Probable ACP-binding domain of malonyl-CoA ACP transacylase"/>
    <property type="match status" value="1"/>
</dbReference>
<dbReference type="InterPro" id="IPR049900">
    <property type="entry name" value="PKS_mFAS_DH"/>
</dbReference>
<dbReference type="InterPro" id="IPR057326">
    <property type="entry name" value="KR_dom"/>
</dbReference>
<dbReference type="GO" id="GO:0006633">
    <property type="term" value="P:fatty acid biosynthetic process"/>
    <property type="evidence" value="ECO:0007669"/>
    <property type="project" value="InterPro"/>
</dbReference>
<dbReference type="SUPFAM" id="SSF52151">
    <property type="entry name" value="FabD/lysophospholipase-like"/>
    <property type="match status" value="1"/>
</dbReference>
<dbReference type="PROSITE" id="PS52004">
    <property type="entry name" value="KS3_2"/>
    <property type="match status" value="1"/>
</dbReference>
<dbReference type="InterPro" id="IPR036736">
    <property type="entry name" value="ACP-like_sf"/>
</dbReference>
<evidence type="ECO:0000313" key="8">
    <source>
        <dbReference type="EMBL" id="KAH3806521.1"/>
    </source>
</evidence>
<feature type="domain" description="Carrier" evidence="5">
    <location>
        <begin position="1975"/>
        <end position="2055"/>
    </location>
</feature>
<accession>A0A9D4FY21</accession>
<protein>
    <recommendedName>
        <fullName evidence="10">Carrier domain-containing protein</fullName>
    </recommendedName>
</protein>
<evidence type="ECO:0000259" key="7">
    <source>
        <dbReference type="PROSITE" id="PS52019"/>
    </source>
</evidence>
<dbReference type="CDD" id="cd00833">
    <property type="entry name" value="PKS"/>
    <property type="match status" value="1"/>
</dbReference>
<dbReference type="InterPro" id="IPR014043">
    <property type="entry name" value="Acyl_transferase_dom"/>
</dbReference>
<dbReference type="Pfam" id="PF16197">
    <property type="entry name" value="KAsynt_C_assoc"/>
    <property type="match status" value="1"/>
</dbReference>
<dbReference type="InterPro" id="IPR014031">
    <property type="entry name" value="Ketoacyl_synth_C"/>
</dbReference>
<dbReference type="InterPro" id="IPR050091">
    <property type="entry name" value="PKS_NRPS_Biosynth_Enz"/>
</dbReference>
<reference evidence="8" key="1">
    <citation type="journal article" date="2019" name="bioRxiv">
        <title>The Genome of the Zebra Mussel, Dreissena polymorpha: A Resource for Invasive Species Research.</title>
        <authorList>
            <person name="McCartney M.A."/>
            <person name="Auch B."/>
            <person name="Kono T."/>
            <person name="Mallez S."/>
            <person name="Zhang Y."/>
            <person name="Obille A."/>
            <person name="Becker A."/>
            <person name="Abrahante J.E."/>
            <person name="Garbe J."/>
            <person name="Badalamenti J.P."/>
            <person name="Herman A."/>
            <person name="Mangelson H."/>
            <person name="Liachko I."/>
            <person name="Sullivan S."/>
            <person name="Sone E.D."/>
            <person name="Koren S."/>
            <person name="Silverstein K.A.T."/>
            <person name="Beckman K.B."/>
            <person name="Gohl D.M."/>
        </authorList>
    </citation>
    <scope>NUCLEOTIDE SEQUENCE</scope>
    <source>
        <strain evidence="8">Duluth1</strain>
        <tissue evidence="8">Whole animal</tissue>
    </source>
</reference>
<keyword evidence="2" id="KW-0597">Phosphoprotein</keyword>
<dbReference type="InterPro" id="IPR016035">
    <property type="entry name" value="Acyl_Trfase/lysoPLipase"/>
</dbReference>
<dbReference type="SMART" id="SM00827">
    <property type="entry name" value="PKS_AT"/>
    <property type="match status" value="1"/>
</dbReference>
<evidence type="ECO:0000256" key="1">
    <source>
        <dbReference type="ARBA" id="ARBA00022450"/>
    </source>
</evidence>
<dbReference type="Pfam" id="PF00109">
    <property type="entry name" value="ketoacyl-synt"/>
    <property type="match status" value="1"/>
</dbReference>
<evidence type="ECO:0000313" key="9">
    <source>
        <dbReference type="Proteomes" id="UP000828390"/>
    </source>
</evidence>
<feature type="region of interest" description="C-terminal hotdog fold" evidence="4">
    <location>
        <begin position="1024"/>
        <end position="1177"/>
    </location>
</feature>
<comment type="caution">
    <text evidence="8">The sequence shown here is derived from an EMBL/GenBank/DDBJ whole genome shotgun (WGS) entry which is preliminary data.</text>
</comment>
<dbReference type="InterPro" id="IPR001227">
    <property type="entry name" value="Ac_transferase_dom_sf"/>
</dbReference>
<dbReference type="SUPFAM" id="SSF47336">
    <property type="entry name" value="ACP-like"/>
    <property type="match status" value="1"/>
</dbReference>
<dbReference type="Gene3D" id="3.30.70.3290">
    <property type="match status" value="1"/>
</dbReference>
<dbReference type="SUPFAM" id="SSF53901">
    <property type="entry name" value="Thiolase-like"/>
    <property type="match status" value="1"/>
</dbReference>
<dbReference type="InterPro" id="IPR016036">
    <property type="entry name" value="Malonyl_transacylase_ACP-bd"/>
</dbReference>
<dbReference type="PROSITE" id="PS52019">
    <property type="entry name" value="PKS_MFAS_DH"/>
    <property type="match status" value="1"/>
</dbReference>
<feature type="active site" description="Proton acceptor; for dehydratase activity" evidence="4">
    <location>
        <position position="917"/>
    </location>
</feature>
<dbReference type="Gene3D" id="3.40.47.10">
    <property type="match status" value="1"/>
</dbReference>
<dbReference type="GO" id="GO:0004312">
    <property type="term" value="F:fatty acid synthase activity"/>
    <property type="evidence" value="ECO:0007669"/>
    <property type="project" value="TreeGrafter"/>
</dbReference>
<dbReference type="EMBL" id="JAIWYP010000006">
    <property type="protein sequence ID" value="KAH3806521.1"/>
    <property type="molecule type" value="Genomic_DNA"/>
</dbReference>
<dbReference type="InterPro" id="IPR018201">
    <property type="entry name" value="Ketoacyl_synth_AS"/>
</dbReference>
<dbReference type="InterPro" id="IPR032821">
    <property type="entry name" value="PKS_assoc"/>
</dbReference>
<feature type="domain" description="PKS/mFAS DH" evidence="7">
    <location>
        <begin position="886"/>
        <end position="1177"/>
    </location>
</feature>
<dbReference type="Gene3D" id="1.10.1200.10">
    <property type="entry name" value="ACP-like"/>
    <property type="match status" value="1"/>
</dbReference>
<dbReference type="Proteomes" id="UP000828390">
    <property type="component" value="Unassembled WGS sequence"/>
</dbReference>
<dbReference type="Pfam" id="PF00550">
    <property type="entry name" value="PP-binding"/>
    <property type="match status" value="1"/>
</dbReference>
<dbReference type="Gene3D" id="3.10.129.110">
    <property type="entry name" value="Polyketide synthase dehydratase"/>
    <property type="match status" value="1"/>
</dbReference>
<dbReference type="PROSITE" id="PS50075">
    <property type="entry name" value="CARRIER"/>
    <property type="match status" value="1"/>
</dbReference>
<dbReference type="InterPro" id="IPR020841">
    <property type="entry name" value="PKS_Beta-ketoAc_synthase_dom"/>
</dbReference>
<dbReference type="Gene3D" id="3.40.366.10">
    <property type="entry name" value="Malonyl-Coenzyme A Acyl Carrier Protein, domain 2"/>
    <property type="match status" value="1"/>
</dbReference>
<evidence type="ECO:0000259" key="6">
    <source>
        <dbReference type="PROSITE" id="PS52004"/>
    </source>
</evidence>
<evidence type="ECO:0000256" key="3">
    <source>
        <dbReference type="ARBA" id="ARBA00022679"/>
    </source>
</evidence>
<evidence type="ECO:0000256" key="2">
    <source>
        <dbReference type="ARBA" id="ARBA00022553"/>
    </source>
</evidence>
<evidence type="ECO:0000259" key="5">
    <source>
        <dbReference type="PROSITE" id="PS50075"/>
    </source>
</evidence>
<dbReference type="Pfam" id="PF08659">
    <property type="entry name" value="KR"/>
    <property type="match status" value="1"/>
</dbReference>
<keyword evidence="3" id="KW-0808">Transferase</keyword>
<dbReference type="InterPro" id="IPR013968">
    <property type="entry name" value="PKS_KR"/>
</dbReference>
<dbReference type="SMART" id="SM00825">
    <property type="entry name" value="PKS_KS"/>
    <property type="match status" value="1"/>
</dbReference>
<dbReference type="PANTHER" id="PTHR43775:SF37">
    <property type="entry name" value="SI:DKEY-61P9.11"/>
    <property type="match status" value="1"/>
</dbReference>
<proteinExistence type="predicted"/>
<dbReference type="InterPro" id="IPR009081">
    <property type="entry name" value="PP-bd_ACP"/>
</dbReference>
<reference evidence="8" key="2">
    <citation type="submission" date="2020-11" db="EMBL/GenBank/DDBJ databases">
        <authorList>
            <person name="McCartney M.A."/>
            <person name="Auch B."/>
            <person name="Kono T."/>
            <person name="Mallez S."/>
            <person name="Becker A."/>
            <person name="Gohl D.M."/>
            <person name="Silverstein K.A.T."/>
            <person name="Koren S."/>
            <person name="Bechman K.B."/>
            <person name="Herman A."/>
            <person name="Abrahante J.E."/>
            <person name="Garbe J."/>
        </authorList>
    </citation>
    <scope>NUCLEOTIDE SEQUENCE</scope>
    <source>
        <strain evidence="8">Duluth1</strain>
        <tissue evidence="8">Whole animal</tissue>
    </source>
</reference>
<dbReference type="InterPro" id="IPR016039">
    <property type="entry name" value="Thiolase-like"/>
</dbReference>
<dbReference type="Gene3D" id="3.40.50.720">
    <property type="entry name" value="NAD(P)-binding Rossmann-like Domain"/>
    <property type="match status" value="1"/>
</dbReference>
<dbReference type="InterPro" id="IPR042104">
    <property type="entry name" value="PKS_dehydratase_sf"/>
</dbReference>
<organism evidence="8 9">
    <name type="scientific">Dreissena polymorpha</name>
    <name type="common">Zebra mussel</name>
    <name type="synonym">Mytilus polymorpha</name>
    <dbReference type="NCBI Taxonomy" id="45954"/>
    <lineage>
        <taxon>Eukaryota</taxon>
        <taxon>Metazoa</taxon>
        <taxon>Spiralia</taxon>
        <taxon>Lophotrochozoa</taxon>
        <taxon>Mollusca</taxon>
        <taxon>Bivalvia</taxon>
        <taxon>Autobranchia</taxon>
        <taxon>Heteroconchia</taxon>
        <taxon>Euheterodonta</taxon>
        <taxon>Imparidentia</taxon>
        <taxon>Neoheterodontei</taxon>
        <taxon>Myida</taxon>
        <taxon>Dreissenoidea</taxon>
        <taxon>Dreissenidae</taxon>
        <taxon>Dreissena</taxon>
    </lineage>
</organism>
<feature type="active site" description="Proton donor; for dehydratase activity" evidence="4">
    <location>
        <position position="1085"/>
    </location>
</feature>
<gene>
    <name evidence="8" type="ORF">DPMN_134844</name>
</gene>
<dbReference type="PROSITE" id="PS00606">
    <property type="entry name" value="KS3_1"/>
    <property type="match status" value="1"/>
</dbReference>
<keyword evidence="1" id="KW-0596">Phosphopantetheine</keyword>
<dbReference type="OrthoDB" id="329835at2759"/>
<dbReference type="Pfam" id="PF00698">
    <property type="entry name" value="Acyl_transf_1"/>
    <property type="match status" value="1"/>
</dbReference>
<dbReference type="Pfam" id="PF02801">
    <property type="entry name" value="Ketoacyl-synt_C"/>
    <property type="match status" value="1"/>
</dbReference>
<keyword evidence="9" id="KW-1185">Reference proteome</keyword>
<dbReference type="InterPro" id="IPR014030">
    <property type="entry name" value="Ketoacyl_synth_N"/>
</dbReference>
<sequence length="2057" mass="230328">MEADGIVVVGVGCRFPGADNLDEFWRVLQNGENHVIEVPPDRWNADHYYDPDKNAPGKMYVRQAGFIPGFEEWDNGYFGISDEEAITMEPQQRIVLQCVDMAAQDGGFTRLDLQKGTTGVYIGSMTHDYNIQGTDDVLALGTYSVTGSHSSIISARVSYVYNLTGPALTIDTACSSSLEAIHLGSQALLTGDCDTAICGGVNYLLEPNLFVALSKARMLSPSGQCKAFTREADGYVRGEGCGIVILKRLQDAQRDGNKIWGMVMSGTNQDGQHAQPITKPAQDQQQKLIKQIITKFHIDKSKIQVIEAHGTGTPVGDPVECNALGTVLGSDDHRKFIGSVKTNIGHLEAAAGVAGLIKVLLMMKHRIVVPSLWYRPDNENPKLRLSEHGFVVPTKCEEWIPEDNYERLACVNSFGFGGTNVHVVVREIISDANSIKTFVSILPPIVAITARDHNTVRLNVQHLLRKLQTKEVDMQSLSYTTTCRRDIFQCREAFLAVDQAKLVKRLKQYLERKRISDVSSGKPKVVYVFCGVGTVWQDMGYSLLEDASFRNELEDIDHYLTPMTGWSIKTKFLEKSAEFLSDPCVSHIAIFCYQVALAAIWTRFGVTPDAVIGQSVGEVAAAYVAGFLNLASAVQVIYQRSKHLASVTTGKMIVVRNLDINTIEKHCQETKDIEIAVFNSKKSFTLSGCENVIAQFVEQIPNICPDAVVTPITASCAYHSSYVDFAAKMVQTTVGKLESQQKTIPMISTVTCEAVSKELICSPEYWQRNVRQPVRFADSVVNISDPSRKTVYLEIGPRPVLGPHLNNIFTEEKTAICVPSILKNQESSALGNAVCQLFNYGVDFIWNKLIPKSKCLSDLQFPQRRRNELLRVWKTTLRTQGRDIERELHPFVVPSKFGNDSWHVHLMQASTLFLTEHLVRGQIVVPGAFFSEIAFEIGKTFFGKNHSLKYIDVSLEFVRQVKVEKSNRDPLVVSIKAYAPKEVFFHINFGQNVVCKGWTRPVEISAEKILDVEKMKLSFVGHKVNALSRDELYDRLKAFGFEYGSDFRLLIGSLVTSQKSISTIKLTDNVQKQSGNLTLHPCLIDAMLQSTISMATDELLQAFTTEKLFFLPVSVGSIKVYRKPETTMTVFSYISNTTILETVRQLHYNIVLTDQKGNTIAEILNYTTFSKRGAASVPAELRYHIEWHAESSKHFGHKNPRVKKMILFCSNSHNSMVKKNLEERGHTFKELTAKEPIALQLKNAKMNEFDAVVILFYKPSHVDSPMSLEGKQLYNMMIENCMNVTEVIKYWHELNPIPIYIVTENTQSSMLSSPCEINVVGAELWGFVRSLNVESALYYITMIDTQPSIIDVLDRVVNFIEDASEGDLGHDTIVTPETLMCAHFSRIPRKLMTPGFRDFATSSIVKNDPLALQSTGPDMYLRKDGQTPSPPNDTFAFLEVQTAITFLFDQNKQTACRDFANDPYTLIALEHIGSVSTDESKFMKYVALFSSNVQTRLHVPKKCLVKVDDLCYFKPGLLTLVMLFGRFADIIKGASSVAVFCYDQPEWPHFLLREILSSSTSGKVSFVRQNDHAKVDCLVTYERIGERVPLVPSICRKLVCFKENLTPGERRALKTCHEFTLTYVELTKIFTVEHIAENLINTVEWINNSYPMVREVYEKHPLLRTQLSEIQLVDDLNSCYLYPQKKSLACLFDKQSVYVITGGLTGLGWEMTKLLTEMGAGTIVSITRSHASEDQMAERRGLEKKYNCSVLSVVADVSILSDLQTAFLEIDNLTKPAPIKGIFHGAGVVDGRSLINIHKNNFENVFRPKALGLLNLHEVTKQMQLDYFVVASSISAYVGMIGQGSYGAANCFMDAFMAWRRQQKLPGQTINWGALAVGMAARSKIRETFESRGYLLMSVAEIRSCFQEALLQNSTGTIYALVNWEKAAKDLINSPKTPFQITTLINETAPLVLAHKDQEDNITFSKLDKEALSSASLAEQLGTLEVLVTEVVKRVMGQAVENLNESFVNLGFDSMSQQQMINILDDFTSVRLPDTHLIDETDTVKKVIEYLHKQMFC</sequence>
<dbReference type="SUPFAM" id="SSF51735">
    <property type="entry name" value="NAD(P)-binding Rossmann-fold domains"/>
    <property type="match status" value="1"/>
</dbReference>
<name>A0A9D4FY21_DREPO</name>
<dbReference type="InterPro" id="IPR049551">
    <property type="entry name" value="PKS_DH_C"/>
</dbReference>
<dbReference type="GO" id="GO:0004315">
    <property type="term" value="F:3-oxoacyl-[acyl-carrier-protein] synthase activity"/>
    <property type="evidence" value="ECO:0007669"/>
    <property type="project" value="InterPro"/>
</dbReference>
<dbReference type="Pfam" id="PF14765">
    <property type="entry name" value="PS-DH"/>
    <property type="match status" value="1"/>
</dbReference>
<feature type="domain" description="Ketosynthase family 3 (KS3)" evidence="6">
    <location>
        <begin position="3"/>
        <end position="427"/>
    </location>
</feature>
<dbReference type="PANTHER" id="PTHR43775">
    <property type="entry name" value="FATTY ACID SYNTHASE"/>
    <property type="match status" value="1"/>
</dbReference>
<evidence type="ECO:0008006" key="10">
    <source>
        <dbReference type="Google" id="ProtNLM"/>
    </source>
</evidence>
<dbReference type="InterPro" id="IPR036291">
    <property type="entry name" value="NAD(P)-bd_dom_sf"/>
</dbReference>
<dbReference type="SMART" id="SM00822">
    <property type="entry name" value="PKS_KR"/>
    <property type="match status" value="1"/>
</dbReference>
<feature type="region of interest" description="N-terminal hotdog fold" evidence="4">
    <location>
        <begin position="886"/>
        <end position="1013"/>
    </location>
</feature>
<evidence type="ECO:0000256" key="4">
    <source>
        <dbReference type="PROSITE-ProRule" id="PRU01363"/>
    </source>
</evidence>